<evidence type="ECO:0000313" key="5">
    <source>
        <dbReference type="EMBL" id="MBB3999404.1"/>
    </source>
</evidence>
<dbReference type="SUPFAM" id="SSF51735">
    <property type="entry name" value="NAD(P)-binding Rossmann-fold domains"/>
    <property type="match status" value="1"/>
</dbReference>
<dbReference type="PROSITE" id="PS00061">
    <property type="entry name" value="ADH_SHORT"/>
    <property type="match status" value="1"/>
</dbReference>
<dbReference type="Proteomes" id="UP000542776">
    <property type="component" value="Unassembled WGS sequence"/>
</dbReference>
<dbReference type="NCBIfam" id="NF005495">
    <property type="entry name" value="PRK07109.1"/>
    <property type="match status" value="1"/>
</dbReference>
<organism evidence="5 6">
    <name type="scientific">Aureimonas pseudogalii</name>
    <dbReference type="NCBI Taxonomy" id="1744844"/>
    <lineage>
        <taxon>Bacteria</taxon>
        <taxon>Pseudomonadati</taxon>
        <taxon>Pseudomonadota</taxon>
        <taxon>Alphaproteobacteria</taxon>
        <taxon>Hyphomicrobiales</taxon>
        <taxon>Aurantimonadaceae</taxon>
        <taxon>Aureimonas</taxon>
    </lineage>
</organism>
<dbReference type="AlphaFoldDB" id="A0A7W6ML25"/>
<dbReference type="PANTHER" id="PTHR44196:SF1">
    <property type="entry name" value="DEHYDROGENASE_REDUCTASE SDR FAMILY MEMBER 7B"/>
    <property type="match status" value="1"/>
</dbReference>
<keyword evidence="4" id="KW-1133">Transmembrane helix</keyword>
<keyword evidence="6" id="KW-1185">Reference proteome</keyword>
<dbReference type="PANTHER" id="PTHR44196">
    <property type="entry name" value="DEHYDROGENASE/REDUCTASE SDR FAMILY MEMBER 7B"/>
    <property type="match status" value="1"/>
</dbReference>
<dbReference type="Pfam" id="PF00106">
    <property type="entry name" value="adh_short"/>
    <property type="match status" value="1"/>
</dbReference>
<feature type="transmembrane region" description="Helical" evidence="4">
    <location>
        <begin position="307"/>
        <end position="327"/>
    </location>
</feature>
<dbReference type="PRINTS" id="PR00081">
    <property type="entry name" value="GDHRDH"/>
</dbReference>
<protein>
    <submittedName>
        <fullName evidence="5">NAD(P)-dependent dehydrogenase (Short-subunit alcohol dehydrogenase family)</fullName>
    </submittedName>
</protein>
<keyword evidence="4" id="KW-0472">Membrane</keyword>
<dbReference type="InterPro" id="IPR020904">
    <property type="entry name" value="Sc_DH/Rdtase_CS"/>
</dbReference>
<comment type="caution">
    <text evidence="5">The sequence shown here is derived from an EMBL/GenBank/DDBJ whole genome shotgun (WGS) entry which is preliminary data.</text>
</comment>
<dbReference type="GO" id="GO:0016020">
    <property type="term" value="C:membrane"/>
    <property type="evidence" value="ECO:0007669"/>
    <property type="project" value="TreeGrafter"/>
</dbReference>
<evidence type="ECO:0000256" key="4">
    <source>
        <dbReference type="SAM" id="Phobius"/>
    </source>
</evidence>
<keyword evidence="2" id="KW-0560">Oxidoreductase</keyword>
<reference evidence="5 6" key="1">
    <citation type="submission" date="2020-08" db="EMBL/GenBank/DDBJ databases">
        <title>Genomic Encyclopedia of Type Strains, Phase IV (KMG-IV): sequencing the most valuable type-strain genomes for metagenomic binning, comparative biology and taxonomic classification.</title>
        <authorList>
            <person name="Goeker M."/>
        </authorList>
    </citation>
    <scope>NUCLEOTIDE SEQUENCE [LARGE SCALE GENOMIC DNA]</scope>
    <source>
        <strain evidence="5 6">DSM 102238</strain>
    </source>
</reference>
<accession>A0A7W6ML25</accession>
<dbReference type="RefSeq" id="WP_183200938.1">
    <property type="nucleotide sequence ID" value="NZ_JACIEK010000009.1"/>
</dbReference>
<evidence type="ECO:0000256" key="1">
    <source>
        <dbReference type="ARBA" id="ARBA00006484"/>
    </source>
</evidence>
<dbReference type="PRINTS" id="PR00080">
    <property type="entry name" value="SDRFAMILY"/>
</dbReference>
<evidence type="ECO:0000313" key="6">
    <source>
        <dbReference type="Proteomes" id="UP000542776"/>
    </source>
</evidence>
<evidence type="ECO:0000256" key="3">
    <source>
        <dbReference type="RuleBase" id="RU000363"/>
    </source>
</evidence>
<dbReference type="InterPro" id="IPR002347">
    <property type="entry name" value="SDR_fam"/>
</dbReference>
<dbReference type="EMBL" id="JACIEK010000009">
    <property type="protein sequence ID" value="MBB3999404.1"/>
    <property type="molecule type" value="Genomic_DNA"/>
</dbReference>
<name>A0A7W6ML25_9HYPH</name>
<dbReference type="InterPro" id="IPR036291">
    <property type="entry name" value="NAD(P)-bd_dom_sf"/>
</dbReference>
<gene>
    <name evidence="5" type="ORF">GGR04_003273</name>
</gene>
<dbReference type="Gene3D" id="3.40.50.720">
    <property type="entry name" value="NAD(P)-binding Rossmann-like Domain"/>
    <property type="match status" value="1"/>
</dbReference>
<keyword evidence="4" id="KW-0812">Transmembrane</keyword>
<sequence>MANTVVITGGTAGIGLATAEKFAREGWNVGVVARHEGRLAEVEVRLRGLGARAVAVKADVADRDQVDAAADRIAREFGPIDVWVNNAMSTLVSPAGEIAMDEFRRVTEVTYHGQVFGTLAALRHMRPRGRGAVIQINSVLGIRPFPLQSAYAGAKAAALGFTNALRAELDHEGVAVSLSTIFLPAVNTPQFGGWARNRTGRRQIAPNPVYDPRLCANAVFFTALHPRRDVWVGRTTMMASVLQRLWPNVGDLQARSGWEGQLSNEPMPELPGNLFEPGPGSAVIDGPFSDQVLGSRHTFVTSRQRDIAVIGGIGGLAVAAAALVGALRRR</sequence>
<proteinExistence type="inferred from homology"/>
<dbReference type="GO" id="GO:0016491">
    <property type="term" value="F:oxidoreductase activity"/>
    <property type="evidence" value="ECO:0007669"/>
    <property type="project" value="UniProtKB-KW"/>
</dbReference>
<evidence type="ECO:0000256" key="2">
    <source>
        <dbReference type="ARBA" id="ARBA00023002"/>
    </source>
</evidence>
<comment type="similarity">
    <text evidence="1 3">Belongs to the short-chain dehydrogenases/reductases (SDR) family.</text>
</comment>